<protein>
    <submittedName>
        <fullName evidence="3">OLC1v1021457C1</fullName>
    </submittedName>
</protein>
<evidence type="ECO:0000256" key="2">
    <source>
        <dbReference type="SAM" id="SignalP"/>
    </source>
</evidence>
<dbReference type="Proteomes" id="UP001161247">
    <property type="component" value="Chromosome 1"/>
</dbReference>
<proteinExistence type="predicted"/>
<name>A0AAV1BVQ5_OLDCO</name>
<sequence length="346" mass="39766">MASIAKKCLFFFLLALIFSVQIQARDSQFFNKVPSNVNKVEKETDQFVEIGKIDKQEQVPSFVPENENGGYGLYGHESGQLPPATTTAAANTNPSTTTTAAATDETYKTIPNSGEPKESYPKYLPKNYNTESYVTEPEGYRGQVDDDNINKNTDFYNGENRGEFDNNKNTNYYNGANRPEFDNNKNAQFYNTDNSYYNNNYNNNEEEENQEQDLEQDFGETKLMGKSYSTNPYSGNSNNYNYGNNYYNGEQQGMSDNRFKTNYNYYNHNVGYLNGVQKQGMSDTRFLENGKYFYDVSMEQQNFNNGPYGSSANNRGYYANPQNSYEFNNYQNQDDFQNFQEDSDLP</sequence>
<accession>A0AAV1BVQ5</accession>
<dbReference type="InterPro" id="IPR040290">
    <property type="entry name" value="Prot_E6-like"/>
</dbReference>
<evidence type="ECO:0000313" key="4">
    <source>
        <dbReference type="Proteomes" id="UP001161247"/>
    </source>
</evidence>
<dbReference type="PANTHER" id="PTHR35274:SF2">
    <property type="entry name" value="E6-LIKE PROTEIN"/>
    <property type="match status" value="1"/>
</dbReference>
<feature type="signal peptide" evidence="2">
    <location>
        <begin position="1"/>
        <end position="24"/>
    </location>
</feature>
<feature type="compositionally biased region" description="Low complexity" evidence="1">
    <location>
        <begin position="167"/>
        <end position="177"/>
    </location>
</feature>
<feature type="region of interest" description="Disordered" evidence="1">
    <location>
        <begin position="155"/>
        <end position="185"/>
    </location>
</feature>
<keyword evidence="4" id="KW-1185">Reference proteome</keyword>
<organism evidence="3 4">
    <name type="scientific">Oldenlandia corymbosa var. corymbosa</name>
    <dbReference type="NCBI Taxonomy" id="529605"/>
    <lineage>
        <taxon>Eukaryota</taxon>
        <taxon>Viridiplantae</taxon>
        <taxon>Streptophyta</taxon>
        <taxon>Embryophyta</taxon>
        <taxon>Tracheophyta</taxon>
        <taxon>Spermatophyta</taxon>
        <taxon>Magnoliopsida</taxon>
        <taxon>eudicotyledons</taxon>
        <taxon>Gunneridae</taxon>
        <taxon>Pentapetalae</taxon>
        <taxon>asterids</taxon>
        <taxon>lamiids</taxon>
        <taxon>Gentianales</taxon>
        <taxon>Rubiaceae</taxon>
        <taxon>Rubioideae</taxon>
        <taxon>Spermacoceae</taxon>
        <taxon>Hedyotis-Oldenlandia complex</taxon>
        <taxon>Oldenlandia</taxon>
    </lineage>
</organism>
<gene>
    <name evidence="3" type="ORF">OLC1_LOCUS244</name>
</gene>
<dbReference type="PANTHER" id="PTHR35274">
    <property type="entry name" value="E6-LIKE PROTEIN"/>
    <property type="match status" value="1"/>
</dbReference>
<evidence type="ECO:0000256" key="1">
    <source>
        <dbReference type="SAM" id="MobiDB-lite"/>
    </source>
</evidence>
<keyword evidence="2" id="KW-0732">Signal</keyword>
<dbReference type="AlphaFoldDB" id="A0AAV1BVQ5"/>
<evidence type="ECO:0000313" key="3">
    <source>
        <dbReference type="EMBL" id="CAI9087400.1"/>
    </source>
</evidence>
<reference evidence="3" key="1">
    <citation type="submission" date="2023-03" db="EMBL/GenBank/DDBJ databases">
        <authorList>
            <person name="Julca I."/>
        </authorList>
    </citation>
    <scope>NUCLEOTIDE SEQUENCE</scope>
</reference>
<dbReference type="EMBL" id="OX459118">
    <property type="protein sequence ID" value="CAI9087400.1"/>
    <property type="molecule type" value="Genomic_DNA"/>
</dbReference>
<feature type="chain" id="PRO_5043673404" evidence="2">
    <location>
        <begin position="25"/>
        <end position="346"/>
    </location>
</feature>